<organism evidence="1">
    <name type="scientific">Cladocopium goreaui</name>
    <dbReference type="NCBI Taxonomy" id="2562237"/>
    <lineage>
        <taxon>Eukaryota</taxon>
        <taxon>Sar</taxon>
        <taxon>Alveolata</taxon>
        <taxon>Dinophyceae</taxon>
        <taxon>Suessiales</taxon>
        <taxon>Symbiodiniaceae</taxon>
        <taxon>Cladocopium</taxon>
    </lineage>
</organism>
<reference evidence="1" key="1">
    <citation type="submission" date="2022-10" db="EMBL/GenBank/DDBJ databases">
        <authorList>
            <person name="Chen Y."/>
            <person name="Dougan E. K."/>
            <person name="Chan C."/>
            <person name="Rhodes N."/>
            <person name="Thang M."/>
        </authorList>
    </citation>
    <scope>NUCLEOTIDE SEQUENCE</scope>
</reference>
<reference evidence="2 3" key="2">
    <citation type="submission" date="2024-05" db="EMBL/GenBank/DDBJ databases">
        <authorList>
            <person name="Chen Y."/>
            <person name="Shah S."/>
            <person name="Dougan E. K."/>
            <person name="Thang M."/>
            <person name="Chan C."/>
        </authorList>
    </citation>
    <scope>NUCLEOTIDE SEQUENCE [LARGE SCALE GENOMIC DNA]</scope>
</reference>
<evidence type="ECO:0000313" key="2">
    <source>
        <dbReference type="EMBL" id="CAL4775333.1"/>
    </source>
</evidence>
<evidence type="ECO:0000313" key="1">
    <source>
        <dbReference type="EMBL" id="CAI3988021.1"/>
    </source>
</evidence>
<dbReference type="EMBL" id="CAMXCT010001225">
    <property type="protein sequence ID" value="CAI3988021.1"/>
    <property type="molecule type" value="Genomic_DNA"/>
</dbReference>
<protein>
    <submittedName>
        <fullName evidence="1">Uncharacterized protein</fullName>
    </submittedName>
</protein>
<comment type="caution">
    <text evidence="1">The sequence shown here is derived from an EMBL/GenBank/DDBJ whole genome shotgun (WGS) entry which is preliminary data.</text>
</comment>
<dbReference type="EMBL" id="CAMXCT020001225">
    <property type="protein sequence ID" value="CAL1141396.1"/>
    <property type="molecule type" value="Genomic_DNA"/>
</dbReference>
<gene>
    <name evidence="1" type="ORF">C1SCF055_LOCUS15250</name>
</gene>
<name>A0A9P1CAQ9_9DINO</name>
<proteinExistence type="predicted"/>
<keyword evidence="3" id="KW-1185">Reference proteome</keyword>
<dbReference type="Proteomes" id="UP001152797">
    <property type="component" value="Unassembled WGS sequence"/>
</dbReference>
<evidence type="ECO:0000313" key="3">
    <source>
        <dbReference type="Proteomes" id="UP001152797"/>
    </source>
</evidence>
<dbReference type="AlphaFoldDB" id="A0A9P1CAQ9"/>
<dbReference type="EMBL" id="CAMXCT030001225">
    <property type="protein sequence ID" value="CAL4775333.1"/>
    <property type="molecule type" value="Genomic_DNA"/>
</dbReference>
<sequence length="140" mass="15531">MCGRSETAVGKPLLAERCILWPPTTTTRQRCRVAAEPGIHRGAGSAGSGKELFQHFMKRCLEVDLSRLTAIEGRHAGDGKIWTLFRGCGSFGCRRATEKALAPKPYLKKPRRDAPCSVAETIDMEGPQQFLEMPRIFEEV</sequence>
<accession>A0A9P1CAQ9</accession>